<sequence>MKYWILGFLLVFAAACQHSDRRQAYVAPDDPVFIKMSVNQTGLNFRNQLPSLDSLFSSFPADSGTRERTLRLVERLLGAGGVAAGDLNKDGLPDLYFTSANGVNKLFLNRGGWRFEDVTDAAGLTGNRQWSAGVSFADVNADGWLDIYVSHFGPDSRNELFLHTGRLNADGIPLFTEQASTLGLSHNNLQAVQSVFFDADLDGDLDCVITDYATSDSLGVVPGDRLYLNEKGKFHATLLSKAGNGTGIAVTDIDHDGWPDLLISRDTPAGLTVYRNEKKGVFKETSLFSHVSERSLGVTAADLDNDGIDEIFTASVLPEDAVRRRSQYRFGTRKASAVAHNTLQQYRDQAWTDRAWHAGVAATDLSHGALMPDLDGDGWKDLIVPNGQARDARDLDFLELLTTFKGEVSLQKLMERMPSTPQSDYAFLNKKGMHFESAGVRLGLGEPGFSNGAAYADLDNDGDADLIFNETGRESGLYRNDFDLENDFQYLKIKLKGSEKNVYGYGAQIEIYIGKTRQKLALQPNQGYQSSQDPVLLAGLGKFRKVDSLVITWPDFRRQVIREVAANQVLEADYRDAKPGYAPPGLPENARLEEVSGEVLEKELIYRGGSAEDLRDYPSLPHTLSQQGPCMVSGDVNGDGLDDLFIGGAHGEPGRLLLAKGKKWVLSKQEVFRTGTEDAAAVMLDIEGDHDLDLLVVSAGGADSTQIRLYLNDGSGRFTLSPDRVPALAVNASCLAVADIDKDGDPDVFIGARSVPGSYGVTPRSYLLRNDRGILKDDTPEVISRIGLVTDAAWSDLDRDGLPDLIVVGEWMPVSVFYNRKGKFTYSHNQIIPASEGWWKTIEPADLDGDGDIDFVLGNWGTNTEYQATAARPLYLHINDLDKNGVIDALMSTPEADGEKYPLANRDEWKRILPAWPYPLPSYNKFAELPFYQLITNELRKGTLEKKAVELRSVILWNEGNGNFRLEALPAAAQLSPVYAVLVYDVDGDGSRDILLGGNCYGLPAGRGRADAGRGLLLKGKPGRKFEEAGSLLLPGQIRSFCRIQSLLFIGRNNARLSVRRL</sequence>
<dbReference type="Gene3D" id="2.130.10.130">
    <property type="entry name" value="Integrin alpha, N-terminal"/>
    <property type="match status" value="4"/>
</dbReference>
<dbReference type="SUPFAM" id="SSF69318">
    <property type="entry name" value="Integrin alpha N-terminal domain"/>
    <property type="match status" value="3"/>
</dbReference>
<dbReference type="PANTHER" id="PTHR46580:SF4">
    <property type="entry name" value="ATP_GTP-BINDING PROTEIN"/>
    <property type="match status" value="1"/>
</dbReference>
<dbReference type="PROSITE" id="PS51257">
    <property type="entry name" value="PROKAR_LIPOPROTEIN"/>
    <property type="match status" value="1"/>
</dbReference>
<keyword evidence="1" id="KW-0732">Signal</keyword>
<evidence type="ECO:0000313" key="3">
    <source>
        <dbReference type="EMBL" id="SDL80290.1"/>
    </source>
</evidence>
<gene>
    <name evidence="3" type="ORF">SAMN04488090_1826</name>
</gene>
<reference evidence="3 4" key="1">
    <citation type="submission" date="2016-10" db="EMBL/GenBank/DDBJ databases">
        <authorList>
            <person name="de Groot N.N."/>
        </authorList>
    </citation>
    <scope>NUCLEOTIDE SEQUENCE [LARGE SCALE GENOMIC DNA]</scope>
    <source>
        <strain evidence="3 4">DSM 21668</strain>
    </source>
</reference>
<keyword evidence="4" id="KW-1185">Reference proteome</keyword>
<dbReference type="InterPro" id="IPR028994">
    <property type="entry name" value="Integrin_alpha_N"/>
</dbReference>
<dbReference type="Proteomes" id="UP000198901">
    <property type="component" value="Unassembled WGS sequence"/>
</dbReference>
<evidence type="ECO:0000256" key="1">
    <source>
        <dbReference type="ARBA" id="ARBA00022729"/>
    </source>
</evidence>
<dbReference type="Pfam" id="PF13517">
    <property type="entry name" value="FG-GAP_3"/>
    <property type="match status" value="5"/>
</dbReference>
<evidence type="ECO:0000259" key="2">
    <source>
        <dbReference type="Pfam" id="PF07593"/>
    </source>
</evidence>
<accession>A0A1G9N196</accession>
<dbReference type="OrthoDB" id="937114at2"/>
<dbReference type="PANTHER" id="PTHR46580">
    <property type="entry name" value="SENSOR KINASE-RELATED"/>
    <property type="match status" value="1"/>
</dbReference>
<proteinExistence type="predicted"/>
<evidence type="ECO:0000313" key="4">
    <source>
        <dbReference type="Proteomes" id="UP000198901"/>
    </source>
</evidence>
<dbReference type="AlphaFoldDB" id="A0A1G9N196"/>
<name>A0A1G9N196_9BACT</name>
<dbReference type="EMBL" id="FNGS01000003">
    <property type="protein sequence ID" value="SDL80290.1"/>
    <property type="molecule type" value="Genomic_DNA"/>
</dbReference>
<dbReference type="STRING" id="563176.SAMN04488090_1826"/>
<dbReference type="InterPro" id="IPR013517">
    <property type="entry name" value="FG-GAP"/>
</dbReference>
<protein>
    <submittedName>
        <fullName evidence="3">Repeat domain-containing protein</fullName>
    </submittedName>
</protein>
<organism evidence="3 4">
    <name type="scientific">Siphonobacter aquaeclarae</name>
    <dbReference type="NCBI Taxonomy" id="563176"/>
    <lineage>
        <taxon>Bacteria</taxon>
        <taxon>Pseudomonadati</taxon>
        <taxon>Bacteroidota</taxon>
        <taxon>Cytophagia</taxon>
        <taxon>Cytophagales</taxon>
        <taxon>Cytophagaceae</taxon>
        <taxon>Siphonobacter</taxon>
    </lineage>
</organism>
<dbReference type="Pfam" id="PF07593">
    <property type="entry name" value="UnbV_ASPIC"/>
    <property type="match status" value="1"/>
</dbReference>
<dbReference type="RefSeq" id="WP_143011069.1">
    <property type="nucleotide sequence ID" value="NZ_FNGS01000003.1"/>
</dbReference>
<dbReference type="InterPro" id="IPR011519">
    <property type="entry name" value="UnbV_ASPIC"/>
</dbReference>
<feature type="domain" description="ASPIC/UnbV" evidence="2">
    <location>
        <begin position="504"/>
        <end position="570"/>
    </location>
</feature>